<dbReference type="SUPFAM" id="SSF53597">
    <property type="entry name" value="Dihydrofolate reductase-like"/>
    <property type="match status" value="1"/>
</dbReference>
<dbReference type="Pfam" id="PF01872">
    <property type="entry name" value="RibD_C"/>
    <property type="match status" value="1"/>
</dbReference>
<dbReference type="AlphaFoldDB" id="A0A939TW50"/>
<proteinExistence type="predicted"/>
<dbReference type="Gene3D" id="3.40.430.10">
    <property type="entry name" value="Dihydrofolate Reductase, subunit A"/>
    <property type="match status" value="1"/>
</dbReference>
<dbReference type="InterPro" id="IPR024072">
    <property type="entry name" value="DHFR-like_dom_sf"/>
</dbReference>
<dbReference type="GO" id="GO:0009231">
    <property type="term" value="P:riboflavin biosynthetic process"/>
    <property type="evidence" value="ECO:0007669"/>
    <property type="project" value="InterPro"/>
</dbReference>
<comment type="caution">
    <text evidence="2">The sequence shown here is derived from an EMBL/GenBank/DDBJ whole genome shotgun (WGS) entry which is preliminary data.</text>
</comment>
<dbReference type="Proteomes" id="UP000680132">
    <property type="component" value="Unassembled WGS sequence"/>
</dbReference>
<reference evidence="2" key="1">
    <citation type="submission" date="2021-03" db="EMBL/GenBank/DDBJ databases">
        <title>Microbacterium sp. nov., a novel actinobacterium isolated from cow dung.</title>
        <authorList>
            <person name="Zhang L."/>
        </authorList>
    </citation>
    <scope>NUCLEOTIDE SEQUENCE</scope>
    <source>
        <strain evidence="2">NEAU-LLB</strain>
    </source>
</reference>
<feature type="domain" description="Bacterial bifunctional deaminase-reductase C-terminal" evidence="1">
    <location>
        <begin position="5"/>
        <end position="182"/>
    </location>
</feature>
<sequence>MGTLSYTATVSIDGFAADADGDFQWSAPGEDVFRFHIERMNDVSAEILGRRTYQLMRYWEAEPDPSEEVWGDEEREFARRWCELDLVVASSTLDEADLGADARLIRDLGLEEIQRIAAGATGEVEIFGPTTAAPAIREGLVRDFRFFVVPKIVGGGLRAIPEDARLDLELVEQRVFDNGAVLLHYRQRT</sequence>
<organism evidence="2 3">
    <name type="scientific">Microbacterium stercoris</name>
    <dbReference type="NCBI Taxonomy" id="2820289"/>
    <lineage>
        <taxon>Bacteria</taxon>
        <taxon>Bacillati</taxon>
        <taxon>Actinomycetota</taxon>
        <taxon>Actinomycetes</taxon>
        <taxon>Micrococcales</taxon>
        <taxon>Microbacteriaceae</taxon>
        <taxon>Microbacterium</taxon>
    </lineage>
</organism>
<protein>
    <submittedName>
        <fullName evidence="2">Dihydrofolate reductase family protein</fullName>
    </submittedName>
</protein>
<dbReference type="RefSeq" id="WP_208499962.1">
    <property type="nucleotide sequence ID" value="NZ_JAGFOA010000001.1"/>
</dbReference>
<dbReference type="InterPro" id="IPR002734">
    <property type="entry name" value="RibDG_C"/>
</dbReference>
<dbReference type="EMBL" id="JAGFOA010000001">
    <property type="protein sequence ID" value="MBO3662267.1"/>
    <property type="molecule type" value="Genomic_DNA"/>
</dbReference>
<name>A0A939TW50_9MICO</name>
<evidence type="ECO:0000259" key="1">
    <source>
        <dbReference type="Pfam" id="PF01872"/>
    </source>
</evidence>
<evidence type="ECO:0000313" key="2">
    <source>
        <dbReference type="EMBL" id="MBO3662267.1"/>
    </source>
</evidence>
<dbReference type="GO" id="GO:0008703">
    <property type="term" value="F:5-amino-6-(5-phosphoribosylamino)uracil reductase activity"/>
    <property type="evidence" value="ECO:0007669"/>
    <property type="project" value="InterPro"/>
</dbReference>
<keyword evidence="3" id="KW-1185">Reference proteome</keyword>
<evidence type="ECO:0000313" key="3">
    <source>
        <dbReference type="Proteomes" id="UP000680132"/>
    </source>
</evidence>
<gene>
    <name evidence="2" type="ORF">J5V96_01935</name>
</gene>
<accession>A0A939TW50</accession>